<keyword evidence="1" id="KW-0378">Hydrolase</keyword>
<evidence type="ECO:0000313" key="1">
    <source>
        <dbReference type="EMBL" id="MRH77569.1"/>
    </source>
</evidence>
<dbReference type="PANTHER" id="PTHR19288">
    <property type="entry name" value="4-NITROPHENYLPHOSPHATASE-RELATED"/>
    <property type="match status" value="1"/>
</dbReference>
<dbReference type="Gene3D" id="3.40.50.1000">
    <property type="entry name" value="HAD superfamily/HAD-like"/>
    <property type="match status" value="2"/>
</dbReference>
<comment type="caution">
    <text evidence="1">The sequence shown here is derived from an EMBL/GenBank/DDBJ whole genome shotgun (WGS) entry which is preliminary data.</text>
</comment>
<protein>
    <submittedName>
        <fullName evidence="1">HAD-IIA family hydrolase</fullName>
    </submittedName>
</protein>
<dbReference type="PANTHER" id="PTHR19288:SF90">
    <property type="entry name" value="OS08G0542600 PROTEIN"/>
    <property type="match status" value="1"/>
</dbReference>
<dbReference type="Pfam" id="PF13242">
    <property type="entry name" value="Hydrolase_like"/>
    <property type="match status" value="1"/>
</dbReference>
<gene>
    <name evidence="1" type="ORF">GH984_02495</name>
</gene>
<sequence length="301" mass="32107">MNHPIEPDVFAAYMAVSQRLPKAPRAGACLTANTLAEISEHFDAVLLDAYGVLNVGQQAVPGAPERIAALQAAGKRAIVVSNAAGFAHSAIETRLARLGYTFASDDIITSRKALLRALSAEPPRHWGVAAGDQYGPEEFSGLQFTRLGEDPETYDVVDGFLFVGASSWTEAQQAHLVASLQRQPRPIWVANPDLMAPQPVGVSIEPGYYGHDIAERAGVMPVFYGKPFPNIYELALEQLGPKFDPQRVLMVGDTLHTDILGGLVAGVKTALVVESGVMAGSDVGQAIAQASIAPDWILNRL</sequence>
<dbReference type="InterPro" id="IPR036412">
    <property type="entry name" value="HAD-like_sf"/>
</dbReference>
<dbReference type="Proteomes" id="UP000433788">
    <property type="component" value="Unassembled WGS sequence"/>
</dbReference>
<name>A0A6N7QQB0_9GAMM</name>
<evidence type="ECO:0000313" key="2">
    <source>
        <dbReference type="Proteomes" id="UP000433788"/>
    </source>
</evidence>
<dbReference type="NCBIfam" id="TIGR01460">
    <property type="entry name" value="HAD-SF-IIA"/>
    <property type="match status" value="1"/>
</dbReference>
<dbReference type="RefSeq" id="WP_153718611.1">
    <property type="nucleotide sequence ID" value="NZ_WJPP01000001.1"/>
</dbReference>
<dbReference type="EMBL" id="WJPP01000001">
    <property type="protein sequence ID" value="MRH77569.1"/>
    <property type="molecule type" value="Genomic_DNA"/>
</dbReference>
<dbReference type="Pfam" id="PF13344">
    <property type="entry name" value="Hydrolase_6"/>
    <property type="match status" value="1"/>
</dbReference>
<dbReference type="SUPFAM" id="SSF56784">
    <property type="entry name" value="HAD-like"/>
    <property type="match status" value="1"/>
</dbReference>
<accession>A0A6N7QQB0</accession>
<dbReference type="InterPro" id="IPR006357">
    <property type="entry name" value="HAD-SF_hydro_IIA"/>
</dbReference>
<dbReference type="InterPro" id="IPR023214">
    <property type="entry name" value="HAD_sf"/>
</dbReference>
<keyword evidence="2" id="KW-1185">Reference proteome</keyword>
<dbReference type="GO" id="GO:0005737">
    <property type="term" value="C:cytoplasm"/>
    <property type="evidence" value="ECO:0007669"/>
    <property type="project" value="TreeGrafter"/>
</dbReference>
<organism evidence="1 2">
    <name type="scientific">Spiribacter salilacus</name>
    <dbReference type="NCBI Taxonomy" id="2664894"/>
    <lineage>
        <taxon>Bacteria</taxon>
        <taxon>Pseudomonadati</taxon>
        <taxon>Pseudomonadota</taxon>
        <taxon>Gammaproteobacteria</taxon>
        <taxon>Chromatiales</taxon>
        <taxon>Ectothiorhodospiraceae</taxon>
        <taxon>Spiribacter</taxon>
    </lineage>
</organism>
<dbReference type="AlphaFoldDB" id="A0A6N7QQB0"/>
<proteinExistence type="predicted"/>
<dbReference type="GO" id="GO:0016791">
    <property type="term" value="F:phosphatase activity"/>
    <property type="evidence" value="ECO:0007669"/>
    <property type="project" value="TreeGrafter"/>
</dbReference>
<reference evidence="1 2" key="1">
    <citation type="submission" date="2019-11" db="EMBL/GenBank/DDBJ databases">
        <authorList>
            <person name="Zhang X.Y."/>
        </authorList>
    </citation>
    <scope>NUCLEOTIDE SEQUENCE [LARGE SCALE GENOMIC DNA]</scope>
    <source>
        <strain evidence="1 2">C176</strain>
    </source>
</reference>